<evidence type="ECO:0000256" key="1">
    <source>
        <dbReference type="ARBA" id="ARBA00038357"/>
    </source>
</evidence>
<dbReference type="OrthoDB" id="10257697at2759"/>
<dbReference type="GO" id="GO:0012505">
    <property type="term" value="C:endomembrane system"/>
    <property type="evidence" value="ECO:0007669"/>
    <property type="project" value="TreeGrafter"/>
</dbReference>
<dbReference type="EMBL" id="KV419396">
    <property type="protein sequence ID" value="KZS97724.1"/>
    <property type="molecule type" value="Genomic_DNA"/>
</dbReference>
<comment type="similarity">
    <text evidence="1">Belongs to the cytochrome b5 family. MAPR subfamily.</text>
</comment>
<dbReference type="STRING" id="1314777.A0A164ZHP9"/>
<dbReference type="Pfam" id="PF00173">
    <property type="entry name" value="Cyt-b5"/>
    <property type="match status" value="1"/>
</dbReference>
<dbReference type="InterPro" id="IPR050577">
    <property type="entry name" value="MAPR/NEUFC/NENF-like"/>
</dbReference>
<evidence type="ECO:0000256" key="3">
    <source>
        <dbReference type="SAM" id="Phobius"/>
    </source>
</evidence>
<evidence type="ECO:0000313" key="5">
    <source>
        <dbReference type="EMBL" id="KZS97724.1"/>
    </source>
</evidence>
<dbReference type="PANTHER" id="PTHR10281:SF76">
    <property type="entry name" value="CALCUTTA CUP-RELATED"/>
    <property type="match status" value="1"/>
</dbReference>
<evidence type="ECO:0000313" key="6">
    <source>
        <dbReference type="Proteomes" id="UP000076722"/>
    </source>
</evidence>
<dbReference type="SMART" id="SM01117">
    <property type="entry name" value="Cyt-b5"/>
    <property type="match status" value="1"/>
</dbReference>
<sequence>MSWLSNVTGEPKKPYKVAKDEPRIADASGRLVVDKSANRPFLAHKEWREQEAARKKAKEERKKERLEKIARGEEVGPEEPEDDEEVGLIGLLKFIVYVLLFILLASKFVTGSWIWEYDGKWTNIKSYIPADQRVFSPKMLAQFDGTDPDRPIYIAIDGVVYDVTAGAKTYGKGGSYNTMAGVDATRSYGTGCFRDHRTHDLRGLTERELSGIQHWIDFFKNSNKYFKVGTVRLPPIDPNSEIPKDCRAPKDEPEPEPQPAVGPKGKHNEL</sequence>
<feature type="domain" description="Cytochrome b5 heme-binding" evidence="4">
    <location>
        <begin position="135"/>
        <end position="232"/>
    </location>
</feature>
<evidence type="ECO:0000259" key="4">
    <source>
        <dbReference type="SMART" id="SM01117"/>
    </source>
</evidence>
<dbReference type="SUPFAM" id="SSF55856">
    <property type="entry name" value="Cytochrome b5-like heme/steroid binding domain"/>
    <property type="match status" value="1"/>
</dbReference>
<keyword evidence="6" id="KW-1185">Reference proteome</keyword>
<keyword evidence="3" id="KW-0472">Membrane</keyword>
<feature type="region of interest" description="Disordered" evidence="2">
    <location>
        <begin position="235"/>
        <end position="270"/>
    </location>
</feature>
<protein>
    <submittedName>
        <fullName evidence="5">Cytochrome b5</fullName>
    </submittedName>
</protein>
<dbReference type="AlphaFoldDB" id="A0A164ZHP9"/>
<dbReference type="InterPro" id="IPR001199">
    <property type="entry name" value="Cyt_B5-like_heme/steroid-bd"/>
</dbReference>
<dbReference type="InterPro" id="IPR036400">
    <property type="entry name" value="Cyt_B5-like_heme/steroid_sf"/>
</dbReference>
<dbReference type="Proteomes" id="UP000076722">
    <property type="component" value="Unassembled WGS sequence"/>
</dbReference>
<dbReference type="PANTHER" id="PTHR10281">
    <property type="entry name" value="MEMBRANE-ASSOCIATED PROGESTERONE RECEPTOR COMPONENT-RELATED"/>
    <property type="match status" value="1"/>
</dbReference>
<keyword evidence="3" id="KW-0812">Transmembrane</keyword>
<name>A0A164ZHP9_9AGAM</name>
<dbReference type="Gene3D" id="3.10.120.10">
    <property type="entry name" value="Cytochrome b5-like heme/steroid binding domain"/>
    <property type="match status" value="1"/>
</dbReference>
<organism evidence="5 6">
    <name type="scientific">Sistotremastrum niveocremeum HHB9708</name>
    <dbReference type="NCBI Taxonomy" id="1314777"/>
    <lineage>
        <taxon>Eukaryota</taxon>
        <taxon>Fungi</taxon>
        <taxon>Dikarya</taxon>
        <taxon>Basidiomycota</taxon>
        <taxon>Agaricomycotina</taxon>
        <taxon>Agaricomycetes</taxon>
        <taxon>Sistotremastrales</taxon>
        <taxon>Sistotremastraceae</taxon>
        <taxon>Sertulicium</taxon>
        <taxon>Sertulicium niveocremeum</taxon>
    </lineage>
</organism>
<reference evidence="5 6" key="1">
    <citation type="journal article" date="2016" name="Mol. Biol. Evol.">
        <title>Comparative Genomics of Early-Diverging Mushroom-Forming Fungi Provides Insights into the Origins of Lignocellulose Decay Capabilities.</title>
        <authorList>
            <person name="Nagy L.G."/>
            <person name="Riley R."/>
            <person name="Tritt A."/>
            <person name="Adam C."/>
            <person name="Daum C."/>
            <person name="Floudas D."/>
            <person name="Sun H."/>
            <person name="Yadav J.S."/>
            <person name="Pangilinan J."/>
            <person name="Larsson K.H."/>
            <person name="Matsuura K."/>
            <person name="Barry K."/>
            <person name="Labutti K."/>
            <person name="Kuo R."/>
            <person name="Ohm R.A."/>
            <person name="Bhattacharya S.S."/>
            <person name="Shirouzu T."/>
            <person name="Yoshinaga Y."/>
            <person name="Martin F.M."/>
            <person name="Grigoriev I.V."/>
            <person name="Hibbett D.S."/>
        </authorList>
    </citation>
    <scope>NUCLEOTIDE SEQUENCE [LARGE SCALE GENOMIC DNA]</scope>
    <source>
        <strain evidence="5 6">HHB9708</strain>
    </source>
</reference>
<gene>
    <name evidence="5" type="ORF">SISNIDRAFT_546785</name>
</gene>
<feature type="compositionally biased region" description="Basic and acidic residues" evidence="2">
    <location>
        <begin position="242"/>
        <end position="252"/>
    </location>
</feature>
<evidence type="ECO:0000256" key="2">
    <source>
        <dbReference type="SAM" id="MobiDB-lite"/>
    </source>
</evidence>
<keyword evidence="3" id="KW-1133">Transmembrane helix</keyword>
<dbReference type="GO" id="GO:0016020">
    <property type="term" value="C:membrane"/>
    <property type="evidence" value="ECO:0007669"/>
    <property type="project" value="TreeGrafter"/>
</dbReference>
<feature type="transmembrane region" description="Helical" evidence="3">
    <location>
        <begin position="94"/>
        <end position="115"/>
    </location>
</feature>
<proteinExistence type="inferred from homology"/>
<accession>A0A164ZHP9</accession>